<accession>A0A9X1PI25</accession>
<gene>
    <name evidence="2" type="ORF">LXM26_09595</name>
</gene>
<keyword evidence="3" id="KW-1185">Reference proteome</keyword>
<reference evidence="2" key="1">
    <citation type="submission" date="2021-12" db="EMBL/GenBank/DDBJ databases">
        <title>Novel species in genus Dyadobacter.</title>
        <authorList>
            <person name="Ma C."/>
        </authorList>
    </citation>
    <scope>NUCLEOTIDE SEQUENCE</scope>
    <source>
        <strain evidence="2">LJ419</strain>
    </source>
</reference>
<dbReference type="Proteomes" id="UP001139000">
    <property type="component" value="Unassembled WGS sequence"/>
</dbReference>
<evidence type="ECO:0000313" key="3">
    <source>
        <dbReference type="Proteomes" id="UP001139000"/>
    </source>
</evidence>
<protein>
    <submittedName>
        <fullName evidence="2">Metallophosphoesterase family protein</fullName>
    </submittedName>
</protein>
<dbReference type="Gene3D" id="3.60.21.10">
    <property type="match status" value="1"/>
</dbReference>
<organism evidence="2 3">
    <name type="scientific">Dyadobacter chenwenxiniae</name>
    <dbReference type="NCBI Taxonomy" id="2906456"/>
    <lineage>
        <taxon>Bacteria</taxon>
        <taxon>Pseudomonadati</taxon>
        <taxon>Bacteroidota</taxon>
        <taxon>Cytophagia</taxon>
        <taxon>Cytophagales</taxon>
        <taxon>Spirosomataceae</taxon>
        <taxon>Dyadobacter</taxon>
    </lineage>
</organism>
<sequence length="209" mass="24222">MIKFTALPFKIDQVFLTSDTHYGHKNICSGTSEWEPPQNEGCRKFDTMEEMNDAIVDGINRQVKKTDLLIHCGDWSFGGEPKIAEFRYRINCEHIMLLQGNHDHKITQNQVYEGLFTEFTQIGFYSIQGLRFVCAHYPMSIWHQSHHDVPLFYGHVHGSFNNVGKSLDVGMDNIYKKTGKYEPIRLDEANSIAMSRDTYLESHHNRFTS</sequence>
<dbReference type="RefSeq" id="WP_234655011.1">
    <property type="nucleotide sequence ID" value="NZ_CP094997.1"/>
</dbReference>
<feature type="domain" description="Calcineurin-like phosphoesterase" evidence="1">
    <location>
        <begin position="14"/>
        <end position="156"/>
    </location>
</feature>
<proteinExistence type="predicted"/>
<comment type="caution">
    <text evidence="2">The sequence shown here is derived from an EMBL/GenBank/DDBJ whole genome shotgun (WGS) entry which is preliminary data.</text>
</comment>
<evidence type="ECO:0000259" key="1">
    <source>
        <dbReference type="Pfam" id="PF00149"/>
    </source>
</evidence>
<dbReference type="SUPFAM" id="SSF56300">
    <property type="entry name" value="Metallo-dependent phosphatases"/>
    <property type="match status" value="1"/>
</dbReference>
<evidence type="ECO:0000313" key="2">
    <source>
        <dbReference type="EMBL" id="MCF0061747.1"/>
    </source>
</evidence>
<dbReference type="InterPro" id="IPR029052">
    <property type="entry name" value="Metallo-depent_PP-like"/>
</dbReference>
<dbReference type="AlphaFoldDB" id="A0A9X1PI25"/>
<dbReference type="GO" id="GO:0016787">
    <property type="term" value="F:hydrolase activity"/>
    <property type="evidence" value="ECO:0007669"/>
    <property type="project" value="InterPro"/>
</dbReference>
<dbReference type="InterPro" id="IPR004843">
    <property type="entry name" value="Calcineurin-like_PHP"/>
</dbReference>
<name>A0A9X1PI25_9BACT</name>
<dbReference type="Pfam" id="PF00149">
    <property type="entry name" value="Metallophos"/>
    <property type="match status" value="1"/>
</dbReference>
<dbReference type="EMBL" id="JAJTTC010000001">
    <property type="protein sequence ID" value="MCF0061747.1"/>
    <property type="molecule type" value="Genomic_DNA"/>
</dbReference>